<keyword evidence="1" id="KW-1133">Transmembrane helix</keyword>
<dbReference type="Proteomes" id="UP000235589">
    <property type="component" value="Chromosome"/>
</dbReference>
<keyword evidence="1" id="KW-0472">Membrane</keyword>
<sequence length="150" mass="17793">MKFYTEKSIQECELILMKKINCYKNYNLSNVLSEIGKRNAIGELKKEKFWLKKTNIFYPRILGRNFYGSLLKQNNKTYIIGHFRFSNIYYSVWIILFILSTCYFTIINNIFIGLCVNIAIAILFFVISLGEIIMTKKEEKFILDLLELLK</sequence>
<protein>
    <submittedName>
        <fullName evidence="2">Uncharacterized protein</fullName>
    </submittedName>
</protein>
<feature type="transmembrane region" description="Helical" evidence="1">
    <location>
        <begin position="88"/>
        <end position="106"/>
    </location>
</feature>
<dbReference type="EMBL" id="CP020991">
    <property type="protein sequence ID" value="AUO20384.1"/>
    <property type="molecule type" value="Genomic_DNA"/>
</dbReference>
<proteinExistence type="predicted"/>
<keyword evidence="1" id="KW-0812">Transmembrane</keyword>
<feature type="transmembrane region" description="Helical" evidence="1">
    <location>
        <begin position="112"/>
        <end position="133"/>
    </location>
</feature>
<dbReference type="KEGG" id="mpec:B9O19_02244"/>
<evidence type="ECO:0000256" key="1">
    <source>
        <dbReference type="SAM" id="Phobius"/>
    </source>
</evidence>
<keyword evidence="3" id="KW-1185">Reference proteome</keyword>
<evidence type="ECO:0000313" key="3">
    <source>
        <dbReference type="Proteomes" id="UP000235589"/>
    </source>
</evidence>
<reference evidence="2 3" key="1">
    <citation type="submission" date="2017-04" db="EMBL/GenBank/DDBJ databases">
        <title>Monoglobus pectinilyticus 14 draft genome.</title>
        <authorList>
            <person name="Kim C."/>
            <person name="Rosendale D.I."/>
            <person name="Kelly W.J."/>
            <person name="Tannock G.W."/>
            <person name="Patchett M.L."/>
            <person name="Jordens J.Z."/>
        </authorList>
    </citation>
    <scope>NUCLEOTIDE SEQUENCE [LARGE SCALE GENOMIC DNA]</scope>
    <source>
        <strain evidence="2 3">14</strain>
    </source>
</reference>
<gene>
    <name evidence="2" type="ORF">B9O19_02244</name>
</gene>
<organism evidence="2 3">
    <name type="scientific">Monoglobus pectinilyticus</name>
    <dbReference type="NCBI Taxonomy" id="1981510"/>
    <lineage>
        <taxon>Bacteria</taxon>
        <taxon>Bacillati</taxon>
        <taxon>Bacillota</taxon>
        <taxon>Clostridia</taxon>
        <taxon>Monoglobales</taxon>
        <taxon>Monoglobaceae</taxon>
        <taxon>Monoglobus</taxon>
    </lineage>
</organism>
<evidence type="ECO:0000313" key="2">
    <source>
        <dbReference type="EMBL" id="AUO20384.1"/>
    </source>
</evidence>
<dbReference type="GeneID" id="98063615"/>
<dbReference type="RefSeq" id="WP_102366508.1">
    <property type="nucleotide sequence ID" value="NZ_CP020991.1"/>
</dbReference>
<name>A0A2K9P553_9FIRM</name>
<dbReference type="AlphaFoldDB" id="A0A2K9P553"/>
<accession>A0A2K9P553</accession>